<gene>
    <name evidence="1" type="ORF">J2Z48_000513</name>
</gene>
<dbReference type="EMBL" id="JAUSUV010000002">
    <property type="protein sequence ID" value="MDQ0416349.1"/>
    <property type="molecule type" value="Genomic_DNA"/>
</dbReference>
<dbReference type="Proteomes" id="UP001238450">
    <property type="component" value="Unassembled WGS sequence"/>
</dbReference>
<keyword evidence="2" id="KW-1185">Reference proteome</keyword>
<protein>
    <submittedName>
        <fullName evidence="1">Uncharacterized protein</fullName>
    </submittedName>
</protein>
<sequence length="35" mass="4043">MKVLLLVIVKKLAVCNEFSIAFTVSFSHKIRKLCY</sequence>
<name>A0AAJ1TDE1_9BACL</name>
<organism evidence="1 2">
    <name type="scientific">Croceifilum oryzae</name>
    <dbReference type="NCBI Taxonomy" id="1553429"/>
    <lineage>
        <taxon>Bacteria</taxon>
        <taxon>Bacillati</taxon>
        <taxon>Bacillota</taxon>
        <taxon>Bacilli</taxon>
        <taxon>Bacillales</taxon>
        <taxon>Thermoactinomycetaceae</taxon>
        <taxon>Croceifilum</taxon>
    </lineage>
</organism>
<dbReference type="AlphaFoldDB" id="A0AAJ1TDE1"/>
<comment type="caution">
    <text evidence="1">The sequence shown here is derived from an EMBL/GenBank/DDBJ whole genome shotgun (WGS) entry which is preliminary data.</text>
</comment>
<evidence type="ECO:0000313" key="1">
    <source>
        <dbReference type="EMBL" id="MDQ0416349.1"/>
    </source>
</evidence>
<proteinExistence type="predicted"/>
<reference evidence="1 2" key="1">
    <citation type="submission" date="2023-07" db="EMBL/GenBank/DDBJ databases">
        <title>Genomic Encyclopedia of Type Strains, Phase IV (KMG-IV): sequencing the most valuable type-strain genomes for metagenomic binning, comparative biology and taxonomic classification.</title>
        <authorList>
            <person name="Goeker M."/>
        </authorList>
    </citation>
    <scope>NUCLEOTIDE SEQUENCE [LARGE SCALE GENOMIC DNA]</scope>
    <source>
        <strain evidence="1 2">DSM 46876</strain>
    </source>
</reference>
<accession>A0AAJ1TDE1</accession>
<evidence type="ECO:0000313" key="2">
    <source>
        <dbReference type="Proteomes" id="UP001238450"/>
    </source>
</evidence>